<evidence type="ECO:0000313" key="5">
    <source>
        <dbReference type="Proteomes" id="UP000077248"/>
    </source>
</evidence>
<evidence type="ECO:0000256" key="1">
    <source>
        <dbReference type="ARBA" id="ARBA00009224"/>
    </source>
</evidence>
<evidence type="ECO:0000256" key="3">
    <source>
        <dbReference type="ARBA" id="ARBA00029631"/>
    </source>
</evidence>
<dbReference type="Pfam" id="PF10558">
    <property type="entry name" value="MTP18"/>
    <property type="match status" value="1"/>
</dbReference>
<dbReference type="PANTHER" id="PTHR11001:SF2">
    <property type="entry name" value="MITOCHONDRIAL FISSION PROCESS PROTEIN 1"/>
    <property type="match status" value="1"/>
</dbReference>
<dbReference type="KEGG" id="aalt:CC77DRAFT_1017624"/>
<reference evidence="4 5" key="1">
    <citation type="submission" date="2016-05" db="EMBL/GenBank/DDBJ databases">
        <title>Comparative analysis of secretome profiles of manganese(II)-oxidizing ascomycete fungi.</title>
        <authorList>
            <consortium name="DOE Joint Genome Institute"/>
            <person name="Zeiner C.A."/>
            <person name="Purvine S.O."/>
            <person name="Zink E.M."/>
            <person name="Wu S."/>
            <person name="Pasa-Tolic L."/>
            <person name="Chaput D.L."/>
            <person name="Haridas S."/>
            <person name="Grigoriev I.V."/>
            <person name="Santelli C.M."/>
            <person name="Hansel C.M."/>
        </authorList>
    </citation>
    <scope>NUCLEOTIDE SEQUENCE [LARGE SCALE GENOMIC DNA]</scope>
    <source>
        <strain evidence="4 5">SRC1lrK2f</strain>
    </source>
</reference>
<dbReference type="Proteomes" id="UP000077248">
    <property type="component" value="Unassembled WGS sequence"/>
</dbReference>
<accession>A0A177DWC5</accession>
<dbReference type="GO" id="GO:0000266">
    <property type="term" value="P:mitochondrial fission"/>
    <property type="evidence" value="ECO:0007669"/>
    <property type="project" value="TreeGrafter"/>
</dbReference>
<protein>
    <recommendedName>
        <fullName evidence="2">Mitochondrial fission process protein 1</fullName>
    </recommendedName>
    <alternativeName>
        <fullName evidence="3">Mitochondrial 18 kDa protein</fullName>
    </alternativeName>
</protein>
<dbReference type="PANTHER" id="PTHR11001">
    <property type="entry name" value="MITOCHONDRIAL FISSION PROCESS PROTEIN 1"/>
    <property type="match status" value="1"/>
</dbReference>
<dbReference type="EMBL" id="KV441472">
    <property type="protein sequence ID" value="OAG24004.1"/>
    <property type="molecule type" value="Genomic_DNA"/>
</dbReference>
<keyword evidence="5" id="KW-1185">Reference proteome</keyword>
<comment type="similarity">
    <text evidence="1">Belongs to the MTFP1 family.</text>
</comment>
<organism evidence="4 5">
    <name type="scientific">Alternaria alternata</name>
    <name type="common">Alternaria rot fungus</name>
    <name type="synonym">Torula alternata</name>
    <dbReference type="NCBI Taxonomy" id="5599"/>
    <lineage>
        <taxon>Eukaryota</taxon>
        <taxon>Fungi</taxon>
        <taxon>Dikarya</taxon>
        <taxon>Ascomycota</taxon>
        <taxon>Pezizomycotina</taxon>
        <taxon>Dothideomycetes</taxon>
        <taxon>Pleosporomycetidae</taxon>
        <taxon>Pleosporales</taxon>
        <taxon>Pleosporineae</taxon>
        <taxon>Pleosporaceae</taxon>
        <taxon>Alternaria</taxon>
        <taxon>Alternaria sect. Alternaria</taxon>
        <taxon>Alternaria alternata complex</taxon>
    </lineage>
</organism>
<dbReference type="VEuPathDB" id="FungiDB:CC77DRAFT_1017624"/>
<dbReference type="GeneID" id="29110038"/>
<proteinExistence type="inferred from homology"/>
<dbReference type="InterPro" id="IPR019560">
    <property type="entry name" value="Mitochondrial_18_kDa_protein"/>
</dbReference>
<name>A0A177DWC5_ALTAL</name>
<gene>
    <name evidence="4" type="ORF">CC77DRAFT_1017624</name>
</gene>
<dbReference type="RefSeq" id="XP_018389425.1">
    <property type="nucleotide sequence ID" value="XM_018524444.1"/>
</dbReference>
<sequence length="322" mass="35485">MAKDDNKKIVEVDGVPVERQGTRPDFSIPPARKQLPKELQDTLNDDEKMWDVLYDGEAEDTTDTNIRYAAYASRIRTIMLSAHRYVAYTSDIGESFRPIAHPYLVKGAYGISWLYLTGDVAHEGYKAYCRNQHILHPENYIDEAAEKSLGEGKDKDLAATGKTASTGILDKVQDLARNATSTEGVKYGEAGGPLTGGQVVAGKIPAIEDYRAVMAQRAVFQAVASMGLPAFTIHSIVRYSGRALKDAKNKTLRTWGPIGLGLAAVPFLPFVFDEPVEHATEWIFYNAFKTFGGEEAVAGRPAVGVKELRKEETQTNKLKKEL</sequence>
<evidence type="ECO:0000256" key="2">
    <source>
        <dbReference type="ARBA" id="ARBA00017835"/>
    </source>
</evidence>
<dbReference type="GO" id="GO:0005739">
    <property type="term" value="C:mitochondrion"/>
    <property type="evidence" value="ECO:0007669"/>
    <property type="project" value="TreeGrafter"/>
</dbReference>
<dbReference type="AlphaFoldDB" id="A0A177DWC5"/>
<dbReference type="STRING" id="5599.A0A177DWC5"/>
<evidence type="ECO:0000313" key="4">
    <source>
        <dbReference type="EMBL" id="OAG24004.1"/>
    </source>
</evidence>
<dbReference type="OMA" id="EHATEWI"/>